<dbReference type="RefSeq" id="WP_168671040.1">
    <property type="nucleotide sequence ID" value="NZ_JAAXKX010000036.1"/>
</dbReference>
<dbReference type="EMBL" id="JAAXKX010000036">
    <property type="protein sequence ID" value="NKN34669.1"/>
    <property type="molecule type" value="Genomic_DNA"/>
</dbReference>
<keyword evidence="2" id="KW-1185">Reference proteome</keyword>
<proteinExistence type="predicted"/>
<sequence length="111" mass="11519">MSTTVARIPDAGVPMVLPPDTPLSQHISIAAGFSRSINLERDRDAIELLQGYVPTSRALAALEQIVDGLEGHAASRALALIGPYGSGKSVFALFAGALLGPPETASRRIAV</sequence>
<name>A0ABX1ICB0_9GAMM</name>
<evidence type="ECO:0000313" key="1">
    <source>
        <dbReference type="EMBL" id="NKN34669.1"/>
    </source>
</evidence>
<evidence type="ECO:0000313" key="2">
    <source>
        <dbReference type="Proteomes" id="UP000740754"/>
    </source>
</evidence>
<feature type="non-terminal residue" evidence="1">
    <location>
        <position position="111"/>
    </location>
</feature>
<reference evidence="1 2" key="1">
    <citation type="submission" date="2020-04" db="EMBL/GenBank/DDBJ databases">
        <title>Draft Whole-Genome sequence of Marichromatium bheemlicum DSM 18632, type strain.</title>
        <authorList>
            <person name="Kyndt J.A."/>
            <person name="Meyer T.E."/>
        </authorList>
    </citation>
    <scope>NUCLEOTIDE SEQUENCE [LARGE SCALE GENOMIC DNA]</scope>
    <source>
        <strain evidence="1 2">DSM 18632</strain>
    </source>
</reference>
<protein>
    <submittedName>
        <fullName evidence="1">Uncharacterized protein</fullName>
    </submittedName>
</protein>
<gene>
    <name evidence="1" type="ORF">HF203_15720</name>
</gene>
<comment type="caution">
    <text evidence="1">The sequence shown here is derived from an EMBL/GenBank/DDBJ whole genome shotgun (WGS) entry which is preliminary data.</text>
</comment>
<accession>A0ABX1ICB0</accession>
<organism evidence="1 2">
    <name type="scientific">Marichromatium bheemlicum</name>
    <dbReference type="NCBI Taxonomy" id="365339"/>
    <lineage>
        <taxon>Bacteria</taxon>
        <taxon>Pseudomonadati</taxon>
        <taxon>Pseudomonadota</taxon>
        <taxon>Gammaproteobacteria</taxon>
        <taxon>Chromatiales</taxon>
        <taxon>Chromatiaceae</taxon>
        <taxon>Marichromatium</taxon>
    </lineage>
</organism>
<dbReference type="Proteomes" id="UP000740754">
    <property type="component" value="Unassembled WGS sequence"/>
</dbReference>